<feature type="compositionally biased region" description="Polar residues" evidence="1">
    <location>
        <begin position="79"/>
        <end position="95"/>
    </location>
</feature>
<evidence type="ECO:0000256" key="1">
    <source>
        <dbReference type="SAM" id="MobiDB-lite"/>
    </source>
</evidence>
<accession>A0A445B5L0</accession>
<comment type="caution">
    <text evidence="2">The sequence shown here is derived from an EMBL/GenBank/DDBJ whole genome shotgun (WGS) entry which is preliminary data.</text>
</comment>
<evidence type="ECO:0000313" key="2">
    <source>
        <dbReference type="EMBL" id="RYR33958.1"/>
    </source>
</evidence>
<feature type="compositionally biased region" description="Basic and acidic residues" evidence="1">
    <location>
        <begin position="26"/>
        <end position="44"/>
    </location>
</feature>
<name>A0A445B5L0_ARAHY</name>
<feature type="region of interest" description="Disordered" evidence="1">
    <location>
        <begin position="76"/>
        <end position="95"/>
    </location>
</feature>
<gene>
    <name evidence="2" type="ORF">Ahy_A10g048655</name>
</gene>
<evidence type="ECO:0000313" key="3">
    <source>
        <dbReference type="Proteomes" id="UP000289738"/>
    </source>
</evidence>
<proteinExistence type="predicted"/>
<dbReference type="Proteomes" id="UP000289738">
    <property type="component" value="Chromosome A10"/>
</dbReference>
<reference evidence="2 3" key="1">
    <citation type="submission" date="2019-01" db="EMBL/GenBank/DDBJ databases">
        <title>Sequencing of cultivated peanut Arachis hypogaea provides insights into genome evolution and oil improvement.</title>
        <authorList>
            <person name="Chen X."/>
        </authorList>
    </citation>
    <scope>NUCLEOTIDE SEQUENCE [LARGE SCALE GENOMIC DNA]</scope>
    <source>
        <strain evidence="3">cv. Fuhuasheng</strain>
        <tissue evidence="2">Leaves</tissue>
    </source>
</reference>
<feature type="region of interest" description="Disordered" evidence="1">
    <location>
        <begin position="26"/>
        <end position="56"/>
    </location>
</feature>
<evidence type="ECO:0008006" key="4">
    <source>
        <dbReference type="Google" id="ProtNLM"/>
    </source>
</evidence>
<dbReference type="AlphaFoldDB" id="A0A445B5L0"/>
<organism evidence="2 3">
    <name type="scientific">Arachis hypogaea</name>
    <name type="common">Peanut</name>
    <dbReference type="NCBI Taxonomy" id="3818"/>
    <lineage>
        <taxon>Eukaryota</taxon>
        <taxon>Viridiplantae</taxon>
        <taxon>Streptophyta</taxon>
        <taxon>Embryophyta</taxon>
        <taxon>Tracheophyta</taxon>
        <taxon>Spermatophyta</taxon>
        <taxon>Magnoliopsida</taxon>
        <taxon>eudicotyledons</taxon>
        <taxon>Gunneridae</taxon>
        <taxon>Pentapetalae</taxon>
        <taxon>rosids</taxon>
        <taxon>fabids</taxon>
        <taxon>Fabales</taxon>
        <taxon>Fabaceae</taxon>
        <taxon>Papilionoideae</taxon>
        <taxon>50 kb inversion clade</taxon>
        <taxon>dalbergioids sensu lato</taxon>
        <taxon>Dalbergieae</taxon>
        <taxon>Pterocarpus clade</taxon>
        <taxon>Arachis</taxon>
    </lineage>
</organism>
<feature type="compositionally biased region" description="Basic residues" evidence="1">
    <location>
        <begin position="45"/>
        <end position="54"/>
    </location>
</feature>
<keyword evidence="3" id="KW-1185">Reference proteome</keyword>
<protein>
    <recommendedName>
        <fullName evidence="4">Transposase MuDR plant domain-containing protein</fullName>
    </recommendedName>
</protein>
<sequence>MYWYDTTTPDFESGLHPIHEDKEIRQTQKNKMNDNKRMKVEKGKISPKKKHIKGATKNSASLGGIKLKSKGSKAIPTANGLTSTGATTGSFSNAPISSDKDGDGFALEQFNPCAVFGEVNFEINMEFESLDQFKLALKDFIIAEGRRIFYIKNDERRVRKACVYGEHMMGKEGEKEKAKGRLKAKKKTKEVEKETMHSDDVPIHYNCDVNLNVVSSAKSSDVNANIAGATKYSDINLNATGVTEKQDLNMNFVVSNNRGNGNEQEKNVCPWLIYCAKNSKIGGYQIKTYNSIHTCEREFGIYKADQN</sequence>
<dbReference type="EMBL" id="SDMP01000010">
    <property type="protein sequence ID" value="RYR33958.1"/>
    <property type="molecule type" value="Genomic_DNA"/>
</dbReference>